<sequence length="314" mass="34575">MADPRAFEEFTMAMSRLDTFPHNPHLQQLQILHSVDEFPHSKGFALIIGIDNYQDPGINNLSGAVADADEFEKYLTDVCQFDICSLRDQDATLERIIEGIKEMTYDNRIQIGDPILIFFAGHGSSSQSLLPYDCVQLEGETTVRGISRPLLHASLVELEEAKGNNITVILDCCYSGSAMPTGRQDSSSIATDINSRASGSLPCLGHRSNKVWDNHNSSYVLLTACGRYESAMEKNGRGVYTEELLKVLSSAPVHTLTYVALNGRLKLQGNIDFKNLLDVTVITVPFFSGFGLSQAAASVYHQHFKPSISKKSHA</sequence>
<reference evidence="4 5" key="1">
    <citation type="submission" date="2018-02" db="EMBL/GenBank/DDBJ databases">
        <title>Genome sequence of the basidiomycete white-rot fungus Phlebia centrifuga.</title>
        <authorList>
            <person name="Granchi Z."/>
            <person name="Peng M."/>
            <person name="de Vries R.P."/>
            <person name="Hilden K."/>
            <person name="Makela M.R."/>
            <person name="Grigoriev I."/>
            <person name="Riley R."/>
        </authorList>
    </citation>
    <scope>NUCLEOTIDE SEQUENCE [LARGE SCALE GENOMIC DNA]</scope>
    <source>
        <strain evidence="4 5">FBCC195</strain>
    </source>
</reference>
<keyword evidence="2" id="KW-0645">Protease</keyword>
<comment type="caution">
    <text evidence="4">The sequence shown here is derived from an EMBL/GenBank/DDBJ whole genome shotgun (WGS) entry which is preliminary data.</text>
</comment>
<dbReference type="InterPro" id="IPR011600">
    <property type="entry name" value="Pept_C14_caspase"/>
</dbReference>
<dbReference type="OrthoDB" id="2797073at2759"/>
<evidence type="ECO:0000256" key="1">
    <source>
        <dbReference type="ARBA" id="ARBA00022703"/>
    </source>
</evidence>
<proteinExistence type="predicted"/>
<dbReference type="GO" id="GO:0004197">
    <property type="term" value="F:cysteine-type endopeptidase activity"/>
    <property type="evidence" value="ECO:0007669"/>
    <property type="project" value="InterPro"/>
</dbReference>
<evidence type="ECO:0000259" key="3">
    <source>
        <dbReference type="Pfam" id="PF00656"/>
    </source>
</evidence>
<keyword evidence="2" id="KW-0378">Hydrolase</keyword>
<accession>A0A2R6S6N9</accession>
<dbReference type="GO" id="GO:0006915">
    <property type="term" value="P:apoptotic process"/>
    <property type="evidence" value="ECO:0007669"/>
    <property type="project" value="UniProtKB-KW"/>
</dbReference>
<protein>
    <recommendedName>
        <fullName evidence="3">Peptidase C14 caspase domain-containing protein</fullName>
    </recommendedName>
</protein>
<name>A0A2R6S6N9_9APHY</name>
<dbReference type="Proteomes" id="UP000186601">
    <property type="component" value="Unassembled WGS sequence"/>
</dbReference>
<evidence type="ECO:0000313" key="4">
    <source>
        <dbReference type="EMBL" id="PSS37925.1"/>
    </source>
</evidence>
<gene>
    <name evidence="4" type="ORF">PHLCEN_2v240</name>
</gene>
<dbReference type="SUPFAM" id="SSF52129">
    <property type="entry name" value="Caspase-like"/>
    <property type="match status" value="1"/>
</dbReference>
<dbReference type="AlphaFoldDB" id="A0A2R6S6N9"/>
<dbReference type="Pfam" id="PF00656">
    <property type="entry name" value="Peptidase_C14"/>
    <property type="match status" value="1"/>
</dbReference>
<feature type="domain" description="Peptidase C14 caspase" evidence="3">
    <location>
        <begin position="42"/>
        <end position="251"/>
    </location>
</feature>
<dbReference type="Gene3D" id="3.40.50.1460">
    <property type="match status" value="1"/>
</dbReference>
<keyword evidence="5" id="KW-1185">Reference proteome</keyword>
<dbReference type="GO" id="GO:0006508">
    <property type="term" value="P:proteolysis"/>
    <property type="evidence" value="ECO:0007669"/>
    <property type="project" value="InterPro"/>
</dbReference>
<dbReference type="EMBL" id="MLYV02000018">
    <property type="protein sequence ID" value="PSS37925.1"/>
    <property type="molecule type" value="Genomic_DNA"/>
</dbReference>
<keyword evidence="1" id="KW-0053">Apoptosis</keyword>
<dbReference type="InterPro" id="IPR029030">
    <property type="entry name" value="Caspase-like_dom_sf"/>
</dbReference>
<evidence type="ECO:0000313" key="5">
    <source>
        <dbReference type="Proteomes" id="UP000186601"/>
    </source>
</evidence>
<evidence type="ECO:0000256" key="2">
    <source>
        <dbReference type="ARBA" id="ARBA00022807"/>
    </source>
</evidence>
<organism evidence="4 5">
    <name type="scientific">Hermanssonia centrifuga</name>
    <dbReference type="NCBI Taxonomy" id="98765"/>
    <lineage>
        <taxon>Eukaryota</taxon>
        <taxon>Fungi</taxon>
        <taxon>Dikarya</taxon>
        <taxon>Basidiomycota</taxon>
        <taxon>Agaricomycotina</taxon>
        <taxon>Agaricomycetes</taxon>
        <taxon>Polyporales</taxon>
        <taxon>Meruliaceae</taxon>
        <taxon>Hermanssonia</taxon>
    </lineage>
</organism>
<keyword evidence="2" id="KW-0788">Thiol protease</keyword>